<dbReference type="CDD" id="cd15904">
    <property type="entry name" value="TSPO_MBR"/>
    <property type="match status" value="1"/>
</dbReference>
<keyword evidence="4 6" id="KW-1133">Transmembrane helix</keyword>
<dbReference type="FunFam" id="1.20.1260.100:FF:000001">
    <property type="entry name" value="translocator protein 2"/>
    <property type="match status" value="1"/>
</dbReference>
<reference evidence="7" key="2">
    <citation type="submission" date="2020-09" db="EMBL/GenBank/DDBJ databases">
        <authorList>
            <person name="Sun Q."/>
            <person name="Zhou Y."/>
        </authorList>
    </citation>
    <scope>NUCLEOTIDE SEQUENCE</scope>
    <source>
        <strain evidence="7">CGMCC 1.15519</strain>
    </source>
</reference>
<dbReference type="PIRSF" id="PIRSF005859">
    <property type="entry name" value="PBR"/>
    <property type="match status" value="1"/>
</dbReference>
<evidence type="ECO:0000256" key="6">
    <source>
        <dbReference type="SAM" id="Phobius"/>
    </source>
</evidence>
<protein>
    <recommendedName>
        <fullName evidence="9">Tryptophan-rich sensory protein</fullName>
    </recommendedName>
</protein>
<feature type="transmembrane region" description="Helical" evidence="6">
    <location>
        <begin position="145"/>
        <end position="167"/>
    </location>
</feature>
<dbReference type="InterPro" id="IPR038330">
    <property type="entry name" value="TspO/MBR-related_sf"/>
</dbReference>
<evidence type="ECO:0000256" key="3">
    <source>
        <dbReference type="ARBA" id="ARBA00022692"/>
    </source>
</evidence>
<dbReference type="PANTHER" id="PTHR10057">
    <property type="entry name" value="PERIPHERAL-TYPE BENZODIAZEPINE RECEPTOR"/>
    <property type="match status" value="1"/>
</dbReference>
<dbReference type="Proteomes" id="UP000635071">
    <property type="component" value="Unassembled WGS sequence"/>
</dbReference>
<proteinExistence type="inferred from homology"/>
<keyword evidence="8" id="KW-1185">Reference proteome</keyword>
<sequence>MMDITQSYPVASRGSQWRAAIVLAPLLLVLGGLSARFAGSTEDNGWFQTLALPALQPPGPVFGIAWSILYTLLGVAAAIVWGHKAAAGRGLALGLFAVGMVINLAWSPVFFRFHMILPALLIIALMLVVAVVTTFAFARVSRLAAWLMLPYLVWLSFALALNARILVLNPAADEFQIGI</sequence>
<evidence type="ECO:0000313" key="7">
    <source>
        <dbReference type="EMBL" id="GGE02076.1"/>
    </source>
</evidence>
<dbReference type="Pfam" id="PF03073">
    <property type="entry name" value="TspO_MBR"/>
    <property type="match status" value="1"/>
</dbReference>
<dbReference type="GO" id="GO:0033013">
    <property type="term" value="P:tetrapyrrole metabolic process"/>
    <property type="evidence" value="ECO:0007669"/>
    <property type="project" value="UniProtKB-ARBA"/>
</dbReference>
<feature type="transmembrane region" description="Helical" evidence="6">
    <location>
        <begin position="62"/>
        <end position="83"/>
    </location>
</feature>
<evidence type="ECO:0000256" key="5">
    <source>
        <dbReference type="ARBA" id="ARBA00023136"/>
    </source>
</evidence>
<evidence type="ECO:0000256" key="2">
    <source>
        <dbReference type="ARBA" id="ARBA00007524"/>
    </source>
</evidence>
<gene>
    <name evidence="7" type="ORF">GCM10011529_05600</name>
</gene>
<evidence type="ECO:0000256" key="1">
    <source>
        <dbReference type="ARBA" id="ARBA00004141"/>
    </source>
</evidence>
<keyword evidence="3 6" id="KW-0812">Transmembrane</keyword>
<dbReference type="PANTHER" id="PTHR10057:SF0">
    <property type="entry name" value="TRANSLOCATOR PROTEIN"/>
    <property type="match status" value="1"/>
</dbReference>
<dbReference type="EMBL" id="BMJM01000001">
    <property type="protein sequence ID" value="GGE02076.1"/>
    <property type="molecule type" value="Genomic_DNA"/>
</dbReference>
<dbReference type="GO" id="GO:0016020">
    <property type="term" value="C:membrane"/>
    <property type="evidence" value="ECO:0007669"/>
    <property type="project" value="UniProtKB-SubCell"/>
</dbReference>
<comment type="caution">
    <text evidence="7">The sequence shown here is derived from an EMBL/GenBank/DDBJ whole genome shotgun (WGS) entry which is preliminary data.</text>
</comment>
<accession>A0A916ZKB8</accession>
<keyword evidence="5 6" id="KW-0472">Membrane</keyword>
<evidence type="ECO:0000313" key="8">
    <source>
        <dbReference type="Proteomes" id="UP000635071"/>
    </source>
</evidence>
<organism evidence="7 8">
    <name type="scientific">Sandarakinorhabdus glacialis</name>
    <dbReference type="NCBI Taxonomy" id="1614636"/>
    <lineage>
        <taxon>Bacteria</taxon>
        <taxon>Pseudomonadati</taxon>
        <taxon>Pseudomonadota</taxon>
        <taxon>Alphaproteobacteria</taxon>
        <taxon>Sphingomonadales</taxon>
        <taxon>Sphingosinicellaceae</taxon>
        <taxon>Sandarakinorhabdus</taxon>
    </lineage>
</organism>
<comment type="subcellular location">
    <subcellularLocation>
        <location evidence="1">Membrane</location>
        <topology evidence="1">Multi-pass membrane protein</topology>
    </subcellularLocation>
</comment>
<dbReference type="InterPro" id="IPR004307">
    <property type="entry name" value="TspO_MBR"/>
</dbReference>
<reference evidence="7" key="1">
    <citation type="journal article" date="2014" name="Int. J. Syst. Evol. Microbiol.">
        <title>Complete genome sequence of Corynebacterium casei LMG S-19264T (=DSM 44701T), isolated from a smear-ripened cheese.</title>
        <authorList>
            <consortium name="US DOE Joint Genome Institute (JGI-PGF)"/>
            <person name="Walter F."/>
            <person name="Albersmeier A."/>
            <person name="Kalinowski J."/>
            <person name="Ruckert C."/>
        </authorList>
    </citation>
    <scope>NUCLEOTIDE SEQUENCE</scope>
    <source>
        <strain evidence="7">CGMCC 1.15519</strain>
    </source>
</reference>
<evidence type="ECO:0008006" key="9">
    <source>
        <dbReference type="Google" id="ProtNLM"/>
    </source>
</evidence>
<feature type="transmembrane region" description="Helical" evidence="6">
    <location>
        <begin position="115"/>
        <end position="138"/>
    </location>
</feature>
<dbReference type="AlphaFoldDB" id="A0A916ZKB8"/>
<feature type="transmembrane region" description="Helical" evidence="6">
    <location>
        <begin position="90"/>
        <end position="109"/>
    </location>
</feature>
<name>A0A916ZKB8_9SPHN</name>
<dbReference type="Gene3D" id="1.20.1260.100">
    <property type="entry name" value="TspO/MBR protein"/>
    <property type="match status" value="1"/>
</dbReference>
<evidence type="ECO:0000256" key="4">
    <source>
        <dbReference type="ARBA" id="ARBA00022989"/>
    </source>
</evidence>
<comment type="similarity">
    <text evidence="2">Belongs to the TspO/BZRP family.</text>
</comment>